<evidence type="ECO:0000313" key="2">
    <source>
        <dbReference type="Proteomes" id="UP001058074"/>
    </source>
</evidence>
<gene>
    <name evidence="1" type="ORF">rsdtw13_02770</name>
</gene>
<proteinExistence type="predicted"/>
<dbReference type="EMBL" id="BROD01000001">
    <property type="protein sequence ID" value="GKX65019.1"/>
    <property type="molecule type" value="Genomic_DNA"/>
</dbReference>
<protein>
    <submittedName>
        <fullName evidence="1">Ribosomal-protein-alanine acetyltransferase</fullName>
    </submittedName>
</protein>
<evidence type="ECO:0000313" key="1">
    <source>
        <dbReference type="EMBL" id="GKX65019.1"/>
    </source>
</evidence>
<organism evidence="1 2">
    <name type="scientific">Inconstantimicrobium mannanitabidum</name>
    <dbReference type="NCBI Taxonomy" id="1604901"/>
    <lineage>
        <taxon>Bacteria</taxon>
        <taxon>Bacillati</taxon>
        <taxon>Bacillota</taxon>
        <taxon>Clostridia</taxon>
        <taxon>Eubacteriales</taxon>
        <taxon>Clostridiaceae</taxon>
        <taxon>Inconstantimicrobium</taxon>
    </lineage>
</organism>
<comment type="caution">
    <text evidence="1">The sequence shown here is derived from an EMBL/GenBank/DDBJ whole genome shotgun (WGS) entry which is preliminary data.</text>
</comment>
<dbReference type="Proteomes" id="UP001058074">
    <property type="component" value="Unassembled WGS sequence"/>
</dbReference>
<name>A0ACB5R828_9CLOT</name>
<reference evidence="1" key="1">
    <citation type="journal article" date="2025" name="Int. J. Syst. Evol. Microbiol.">
        <title>Inconstantimicrobium mannanitabidum sp. nov., a novel member of the family Clostridiaceae isolated from anoxic soil under the treatment of reductive soil disinfestation.</title>
        <authorList>
            <person name="Ueki A."/>
            <person name="Tonouchi A."/>
            <person name="Honma S."/>
            <person name="Kaku N."/>
            <person name="Ueki K."/>
        </authorList>
    </citation>
    <scope>NUCLEOTIDE SEQUENCE</scope>
    <source>
        <strain evidence="1">TW13</strain>
    </source>
</reference>
<accession>A0ACB5R828</accession>
<sequence>MEFKLVPMNKNHIQDILEISKLSFHTPWSKESFINELNNTFAHYVVATVDNKPIGYGGMWIIIDEGHITNIAIHPNFRGQRLGTKILEEMINVCKGKNAQAMTLEVRKSNLVAQKLYSSFGFKEEGIRKQYYEDNKEDCIIMWNRDI</sequence>
<keyword evidence="2" id="KW-1185">Reference proteome</keyword>